<name>A0ABD4KUQ4_VIBAN</name>
<dbReference type="RefSeq" id="WP_194574321.1">
    <property type="nucleotide sequence ID" value="NZ_RDOM01000912.1"/>
</dbReference>
<evidence type="ECO:0008006" key="3">
    <source>
        <dbReference type="Google" id="ProtNLM"/>
    </source>
</evidence>
<feature type="non-terminal residue" evidence="1">
    <location>
        <position position="160"/>
    </location>
</feature>
<dbReference type="EMBL" id="RDOM01000912">
    <property type="protein sequence ID" value="MBF4275150.1"/>
    <property type="molecule type" value="Genomic_DNA"/>
</dbReference>
<organism evidence="1 2">
    <name type="scientific">Vibrio anguillarum</name>
    <name type="common">Listonella anguillarum</name>
    <dbReference type="NCBI Taxonomy" id="55601"/>
    <lineage>
        <taxon>Bacteria</taxon>
        <taxon>Pseudomonadati</taxon>
        <taxon>Pseudomonadota</taxon>
        <taxon>Gammaproteobacteria</taxon>
        <taxon>Vibrionales</taxon>
        <taxon>Vibrionaceae</taxon>
        <taxon>Vibrio</taxon>
    </lineage>
</organism>
<proteinExistence type="predicted"/>
<evidence type="ECO:0000313" key="1">
    <source>
        <dbReference type="EMBL" id="MBF4275150.1"/>
    </source>
</evidence>
<sequence length="160" mass="18350">TEHEIKNIHKISYPYMLSKLLLEFKENEGERKKNASFLLDGMAALDWEDLNQDLVNRVISNVMDDQNYNEKALSMLSANIKLRGFLCAVDHDRFKSLLSSRIKAMKFNEVSTSLSHPVIVMRKLSEDGAAVDFSENFIELIKKVPYRNGTIRIVSANKEL</sequence>
<comment type="caution">
    <text evidence="1">The sequence shown here is derived from an EMBL/GenBank/DDBJ whole genome shotgun (WGS) entry which is preliminary data.</text>
</comment>
<feature type="non-terminal residue" evidence="1">
    <location>
        <position position="1"/>
    </location>
</feature>
<gene>
    <name evidence="1" type="ORF">EAY07_24705</name>
</gene>
<protein>
    <recommendedName>
        <fullName evidence="3">ATP-binding protein</fullName>
    </recommendedName>
</protein>
<accession>A0ABD4KUQ4</accession>
<evidence type="ECO:0000313" key="2">
    <source>
        <dbReference type="Proteomes" id="UP000722957"/>
    </source>
</evidence>
<dbReference type="Proteomes" id="UP000722957">
    <property type="component" value="Unassembled WGS sequence"/>
</dbReference>
<reference evidence="1 2" key="1">
    <citation type="journal article" date="2021" name="PeerJ">
        <title>Analysis of 44 Vibrio anguillarum genomes reveals high genetic diversity.</title>
        <authorList>
            <person name="Hansen M.J."/>
            <person name="Dalsgaard I."/>
        </authorList>
    </citation>
    <scope>NUCLEOTIDE SEQUENCE [LARGE SCALE GENOMIC DNA]</scope>
    <source>
        <strain evidence="1 2">17-16730-2A</strain>
    </source>
</reference>
<dbReference type="AlphaFoldDB" id="A0ABD4KUQ4"/>